<gene>
    <name evidence="2" type="ORF">CLUMA_CG013709</name>
</gene>
<name>A0A1J1IMY1_9DIPT</name>
<sequence>MTLQKSKPSHANIHSVKKREEEIKSERMLQTESALKNSFMMTWMLQAFASGSVSMLTTPTIQYLQTQPPS</sequence>
<evidence type="ECO:0000313" key="3">
    <source>
        <dbReference type="Proteomes" id="UP000183832"/>
    </source>
</evidence>
<protein>
    <submittedName>
        <fullName evidence="2">CLUMA_CG013709, isoform A</fullName>
    </submittedName>
</protein>
<reference evidence="2 3" key="1">
    <citation type="submission" date="2015-04" db="EMBL/GenBank/DDBJ databases">
        <authorList>
            <person name="Syromyatnikov M.Y."/>
            <person name="Popov V.N."/>
        </authorList>
    </citation>
    <scope>NUCLEOTIDE SEQUENCE [LARGE SCALE GENOMIC DNA]</scope>
</reference>
<dbReference type="Proteomes" id="UP000183832">
    <property type="component" value="Unassembled WGS sequence"/>
</dbReference>
<dbReference type="EMBL" id="CVRI01000054">
    <property type="protein sequence ID" value="CRL00446.1"/>
    <property type="molecule type" value="Genomic_DNA"/>
</dbReference>
<evidence type="ECO:0000313" key="2">
    <source>
        <dbReference type="EMBL" id="CRL00446.1"/>
    </source>
</evidence>
<organism evidence="2 3">
    <name type="scientific">Clunio marinus</name>
    <dbReference type="NCBI Taxonomy" id="568069"/>
    <lineage>
        <taxon>Eukaryota</taxon>
        <taxon>Metazoa</taxon>
        <taxon>Ecdysozoa</taxon>
        <taxon>Arthropoda</taxon>
        <taxon>Hexapoda</taxon>
        <taxon>Insecta</taxon>
        <taxon>Pterygota</taxon>
        <taxon>Neoptera</taxon>
        <taxon>Endopterygota</taxon>
        <taxon>Diptera</taxon>
        <taxon>Nematocera</taxon>
        <taxon>Chironomoidea</taxon>
        <taxon>Chironomidae</taxon>
        <taxon>Clunio</taxon>
    </lineage>
</organism>
<evidence type="ECO:0000256" key="1">
    <source>
        <dbReference type="SAM" id="MobiDB-lite"/>
    </source>
</evidence>
<feature type="region of interest" description="Disordered" evidence="1">
    <location>
        <begin position="1"/>
        <end position="25"/>
    </location>
</feature>
<dbReference type="AlphaFoldDB" id="A0A1J1IMY1"/>
<keyword evidence="3" id="KW-1185">Reference proteome</keyword>
<proteinExistence type="predicted"/>
<accession>A0A1J1IMY1</accession>